<protein>
    <submittedName>
        <fullName evidence="1">Thiamine biosynthesis protein ThiS</fullName>
    </submittedName>
</protein>
<evidence type="ECO:0000313" key="1">
    <source>
        <dbReference type="EMBL" id="MBE1514878.1"/>
    </source>
</evidence>
<dbReference type="InterPro" id="IPR016155">
    <property type="entry name" value="Mopterin_synth/thiamin_S_b"/>
</dbReference>
<gene>
    <name evidence="1" type="ORF">H4W26_001633</name>
</gene>
<reference evidence="1 2" key="1">
    <citation type="submission" date="2020-10" db="EMBL/GenBank/DDBJ databases">
        <title>Sequencing the genomes of 1000 actinobacteria strains.</title>
        <authorList>
            <person name="Klenk H.-P."/>
        </authorList>
    </citation>
    <scope>NUCLEOTIDE SEQUENCE [LARGE SCALE GENOMIC DNA]</scope>
    <source>
        <strain evidence="1 2">DSM 15474</strain>
    </source>
</reference>
<proteinExistence type="predicted"/>
<dbReference type="Pfam" id="PF02597">
    <property type="entry name" value="ThiS"/>
    <property type="match status" value="1"/>
</dbReference>
<dbReference type="InterPro" id="IPR010035">
    <property type="entry name" value="Thi_S"/>
</dbReference>
<keyword evidence="2" id="KW-1185">Reference proteome</keyword>
<dbReference type="NCBIfam" id="TIGR01683">
    <property type="entry name" value="thiS"/>
    <property type="match status" value="1"/>
</dbReference>
<dbReference type="PANTHER" id="PTHR34472:SF1">
    <property type="entry name" value="SULFUR CARRIER PROTEIN THIS"/>
    <property type="match status" value="1"/>
</dbReference>
<dbReference type="InterPro" id="IPR003749">
    <property type="entry name" value="ThiS/MoaD-like"/>
</dbReference>
<dbReference type="InterPro" id="IPR012675">
    <property type="entry name" value="Beta-grasp_dom_sf"/>
</dbReference>
<comment type="caution">
    <text evidence="1">The sequence shown here is derived from an EMBL/GenBank/DDBJ whole genome shotgun (WGS) entry which is preliminary data.</text>
</comment>
<dbReference type="Proteomes" id="UP000636579">
    <property type="component" value="Unassembled WGS sequence"/>
</dbReference>
<dbReference type="Gene3D" id="3.10.20.30">
    <property type="match status" value="1"/>
</dbReference>
<dbReference type="SUPFAM" id="SSF54285">
    <property type="entry name" value="MoaD/ThiS"/>
    <property type="match status" value="1"/>
</dbReference>
<sequence length="113" mass="12037">MARTRWPEAWIGPGTHPARAVLCQDHPHQTTWRTMLTVRINEDHVKLPENATVVDAVAQTIGRSLNPDGTPADGGRLGVAVALNAAVVPRSRWAATTLTGGEEIEIVTAVQGG</sequence>
<name>A0ABR9J7A9_9MICC</name>
<organism evidence="1 2">
    <name type="scientific">Nesterenkonia halotolerans</name>
    <dbReference type="NCBI Taxonomy" id="225325"/>
    <lineage>
        <taxon>Bacteria</taxon>
        <taxon>Bacillati</taxon>
        <taxon>Actinomycetota</taxon>
        <taxon>Actinomycetes</taxon>
        <taxon>Micrococcales</taxon>
        <taxon>Micrococcaceae</taxon>
        <taxon>Nesterenkonia</taxon>
    </lineage>
</organism>
<dbReference type="EMBL" id="JADBEE010000001">
    <property type="protein sequence ID" value="MBE1514878.1"/>
    <property type="molecule type" value="Genomic_DNA"/>
</dbReference>
<accession>A0ABR9J7A9</accession>
<evidence type="ECO:0000313" key="2">
    <source>
        <dbReference type="Proteomes" id="UP000636579"/>
    </source>
</evidence>
<dbReference type="PANTHER" id="PTHR34472">
    <property type="entry name" value="SULFUR CARRIER PROTEIN THIS"/>
    <property type="match status" value="1"/>
</dbReference>